<dbReference type="AlphaFoldDB" id="A0A2Z2MDP2"/>
<evidence type="ECO:0000313" key="3">
    <source>
        <dbReference type="Proteomes" id="UP000250179"/>
    </source>
</evidence>
<dbReference type="InterPro" id="IPR027552">
    <property type="entry name" value="CGP_CTERM"/>
</dbReference>
<feature type="transmembrane region" description="Helical" evidence="1">
    <location>
        <begin position="454"/>
        <end position="474"/>
    </location>
</feature>
<keyword evidence="3" id="KW-1185">Reference proteome</keyword>
<gene>
    <name evidence="2" type="ORF">A3L09_05855</name>
</gene>
<dbReference type="NCBIfam" id="TIGR04288">
    <property type="entry name" value="CGP_CTERM"/>
    <property type="match status" value="1"/>
</dbReference>
<evidence type="ECO:0000256" key="1">
    <source>
        <dbReference type="SAM" id="Phobius"/>
    </source>
</evidence>
<organism evidence="2 3">
    <name type="scientific">Thermococcus profundus</name>
    <dbReference type="NCBI Taxonomy" id="49899"/>
    <lineage>
        <taxon>Archaea</taxon>
        <taxon>Methanobacteriati</taxon>
        <taxon>Methanobacteriota</taxon>
        <taxon>Thermococci</taxon>
        <taxon>Thermococcales</taxon>
        <taxon>Thermococcaceae</taxon>
        <taxon>Thermococcus</taxon>
    </lineage>
</organism>
<sequence length="478" mass="53885">MLMRKLSALLLGLILLAPAFGLALGNGDVQDDGNTFVQDYTFHVRLFENGDANITITTTWLAPKSEIRNLVEKYLNYTNGSLSEAIEIYKQNQLQSIQRGLESMGVKIENASIRVFNFDSGDNITMVFNAIGRGVSKYYSHGNFWEVLVDPTRGFSTAFPDTGYPFGIRMHSKFIVDLPTNATLLSYPTGYRKTYNQSSFEVVPDIEGNTVIVESKINLEPYLSNEGYQWLFGDYKGFSITYQTPYKGNETYTKRIMREHVTVEVLKNGTTILTMRDEYVEPMGEILMKKLQILQYGKQKFEQQLLKYHAQMFAQMGAVVEGAGINIKNLNTTDPLVVEARYILSNYTKLVNGTYVLTLNPTMGLKDMVYLRTGSEFNYSFSAEIKLPKGWKFVSYPNSTTRNVHGNTFVMNVKPEGNRLIINATTFLFYGASEEDVNSLLGEVGSVEVKFKKGRSGICGPAFLVGLAIVPLLLRRRR</sequence>
<dbReference type="Proteomes" id="UP000250179">
    <property type="component" value="Chromosome"/>
</dbReference>
<keyword evidence="1" id="KW-0472">Membrane</keyword>
<reference evidence="2 3" key="1">
    <citation type="submission" date="2016-03" db="EMBL/GenBank/DDBJ databases">
        <title>Complete genome sequence of Thermococcus profundus strain DT5432.</title>
        <authorList>
            <person name="Oger P.M."/>
        </authorList>
    </citation>
    <scope>NUCLEOTIDE SEQUENCE [LARGE SCALE GENOMIC DNA]</scope>
    <source>
        <strain evidence="2 3">DT 5432</strain>
    </source>
</reference>
<name>A0A2Z2MDP2_THEPR</name>
<dbReference type="OrthoDB" id="94709at2157"/>
<keyword evidence="1" id="KW-0812">Transmembrane</keyword>
<protein>
    <submittedName>
        <fullName evidence="2">Uncharacterized protein</fullName>
    </submittedName>
</protein>
<evidence type="ECO:0000313" key="2">
    <source>
        <dbReference type="EMBL" id="ASJ02812.1"/>
    </source>
</evidence>
<proteinExistence type="predicted"/>
<keyword evidence="1" id="KW-1133">Transmembrane helix</keyword>
<dbReference type="KEGG" id="tprf:A3L09_05855"/>
<accession>A0A2Z2MDP2</accession>
<dbReference type="EMBL" id="CP014862">
    <property type="protein sequence ID" value="ASJ02812.1"/>
    <property type="molecule type" value="Genomic_DNA"/>
</dbReference>